<dbReference type="Pfam" id="PF06259">
    <property type="entry name" value="Abhydrolase_8"/>
    <property type="match status" value="1"/>
</dbReference>
<organism evidence="2 3">
    <name type="scientific">Umezawaea tangerina</name>
    <dbReference type="NCBI Taxonomy" id="84725"/>
    <lineage>
        <taxon>Bacteria</taxon>
        <taxon>Bacillati</taxon>
        <taxon>Actinomycetota</taxon>
        <taxon>Actinomycetes</taxon>
        <taxon>Pseudonocardiales</taxon>
        <taxon>Pseudonocardiaceae</taxon>
        <taxon>Umezawaea</taxon>
    </lineage>
</organism>
<name>A0A2T0TE71_9PSEU</name>
<evidence type="ECO:0000313" key="3">
    <source>
        <dbReference type="Proteomes" id="UP000239494"/>
    </source>
</evidence>
<evidence type="ECO:0000259" key="1">
    <source>
        <dbReference type="Pfam" id="PF06259"/>
    </source>
</evidence>
<dbReference type="AlphaFoldDB" id="A0A2T0TE71"/>
<comment type="caution">
    <text evidence="2">The sequence shown here is derived from an EMBL/GenBank/DDBJ whole genome shotgun (WGS) entry which is preliminary data.</text>
</comment>
<dbReference type="InterPro" id="IPR010427">
    <property type="entry name" value="DUF1023"/>
</dbReference>
<dbReference type="Proteomes" id="UP000239494">
    <property type="component" value="Unassembled WGS sequence"/>
</dbReference>
<dbReference type="OrthoDB" id="5170249at2"/>
<dbReference type="GO" id="GO:0016787">
    <property type="term" value="F:hydrolase activity"/>
    <property type="evidence" value="ECO:0007669"/>
    <property type="project" value="UniProtKB-KW"/>
</dbReference>
<protein>
    <submittedName>
        <fullName evidence="2">Alpha/beta hydrolase family protein</fullName>
    </submittedName>
</protein>
<keyword evidence="3" id="KW-1185">Reference proteome</keyword>
<gene>
    <name evidence="2" type="ORF">CLV43_103711</name>
</gene>
<accession>A0A2T0TE71</accession>
<reference evidence="2 3" key="1">
    <citation type="submission" date="2018-03" db="EMBL/GenBank/DDBJ databases">
        <title>Genomic Encyclopedia of Archaeal and Bacterial Type Strains, Phase II (KMG-II): from individual species to whole genera.</title>
        <authorList>
            <person name="Goeker M."/>
        </authorList>
    </citation>
    <scope>NUCLEOTIDE SEQUENCE [LARGE SCALE GENOMIC DNA]</scope>
    <source>
        <strain evidence="2 3">DSM 44720</strain>
    </source>
</reference>
<dbReference type="EMBL" id="PVTF01000003">
    <property type="protein sequence ID" value="PRY43960.1"/>
    <property type="molecule type" value="Genomic_DNA"/>
</dbReference>
<dbReference type="SUPFAM" id="SSF53474">
    <property type="entry name" value="alpha/beta-Hydrolases"/>
    <property type="match status" value="1"/>
</dbReference>
<feature type="domain" description="DUF1023" evidence="1">
    <location>
        <begin position="44"/>
        <end position="204"/>
    </location>
</feature>
<keyword evidence="2" id="KW-0378">Hydrolase</keyword>
<dbReference type="RefSeq" id="WP_106187454.1">
    <property type="nucleotide sequence ID" value="NZ_PVTF01000003.1"/>
</dbReference>
<proteinExistence type="predicted"/>
<sequence>MPKTIALLTALLILAPPVTPWTGDDTRVQVLPALPDDVRVLHFDPRGRGRLVAALGDPLHAKHIAVVVPGSDVDVPRFGAVLAMARAVHQEAGRPDDLAVVAWLGYDTPEGVGVDAATGRLARAGAEALTAFVRDLPPTALVHLLCHSYGSVVCALAAHDLDVADIVFTGSPGVRAGSVAELGTGARVWAARAGRDWTRWVPKVRLGDLGHGTDPTGAGFGARVFDAGDGKHDEYYRAGGDSLRTIARIVVGDAR</sequence>
<dbReference type="Gene3D" id="3.40.50.1820">
    <property type="entry name" value="alpha/beta hydrolase"/>
    <property type="match status" value="1"/>
</dbReference>
<evidence type="ECO:0000313" key="2">
    <source>
        <dbReference type="EMBL" id="PRY43960.1"/>
    </source>
</evidence>
<dbReference type="InterPro" id="IPR029058">
    <property type="entry name" value="AB_hydrolase_fold"/>
</dbReference>